<evidence type="ECO:0000256" key="4">
    <source>
        <dbReference type="SAM" id="MobiDB-lite"/>
    </source>
</evidence>
<dbReference type="Gene3D" id="3.30.40.10">
    <property type="entry name" value="Zinc/RING finger domain, C3HC4 (zinc finger)"/>
    <property type="match status" value="1"/>
</dbReference>
<dbReference type="OrthoDB" id="7786253at2759"/>
<dbReference type="SUPFAM" id="SSF57903">
    <property type="entry name" value="FYVE/PHD zinc finger"/>
    <property type="match status" value="1"/>
</dbReference>
<keyword evidence="3" id="KW-0862">Zinc</keyword>
<keyword evidence="1" id="KW-0479">Metal-binding</keyword>
<evidence type="ECO:0000259" key="5">
    <source>
        <dbReference type="SMART" id="SM00249"/>
    </source>
</evidence>
<dbReference type="AlphaFoldDB" id="A0A8S1AR70"/>
<gene>
    <name evidence="6" type="ORF">APLA_LOCUS13286</name>
</gene>
<keyword evidence="2" id="KW-0863">Zinc-finger</keyword>
<dbReference type="GO" id="GO:0008270">
    <property type="term" value="F:zinc ion binding"/>
    <property type="evidence" value="ECO:0007669"/>
    <property type="project" value="UniProtKB-KW"/>
</dbReference>
<dbReference type="SMART" id="SM00249">
    <property type="entry name" value="PHD"/>
    <property type="match status" value="1"/>
</dbReference>
<evidence type="ECO:0000313" key="7">
    <source>
        <dbReference type="Proteomes" id="UP000494256"/>
    </source>
</evidence>
<evidence type="ECO:0000256" key="3">
    <source>
        <dbReference type="ARBA" id="ARBA00022833"/>
    </source>
</evidence>
<comment type="caution">
    <text evidence="6">The sequence shown here is derived from an EMBL/GenBank/DDBJ whole genome shotgun (WGS) entry which is preliminary data.</text>
</comment>
<evidence type="ECO:0000256" key="1">
    <source>
        <dbReference type="ARBA" id="ARBA00022723"/>
    </source>
</evidence>
<name>A0A8S1AR70_ARCPL</name>
<dbReference type="InterPro" id="IPR011011">
    <property type="entry name" value="Znf_FYVE_PHD"/>
</dbReference>
<feature type="domain" description="Zinc finger PHD-type" evidence="5">
    <location>
        <begin position="447"/>
        <end position="495"/>
    </location>
</feature>
<accession>A0A8S1AR70</accession>
<reference evidence="6 7" key="1">
    <citation type="submission" date="2020-04" db="EMBL/GenBank/DDBJ databases">
        <authorList>
            <person name="Wallbank WR R."/>
            <person name="Pardo Diaz C."/>
            <person name="Kozak K."/>
            <person name="Martin S."/>
            <person name="Jiggins C."/>
            <person name="Moest M."/>
            <person name="Warren A I."/>
            <person name="Byers J.R.P. K."/>
            <person name="Montejo-Kovacevich G."/>
            <person name="Yen C E."/>
        </authorList>
    </citation>
    <scope>NUCLEOTIDE SEQUENCE [LARGE SCALE GENOMIC DNA]</scope>
</reference>
<dbReference type="EMBL" id="CADEBD010000348">
    <property type="protein sequence ID" value="CAB3250766.1"/>
    <property type="molecule type" value="Genomic_DNA"/>
</dbReference>
<feature type="region of interest" description="Disordered" evidence="4">
    <location>
        <begin position="339"/>
        <end position="380"/>
    </location>
</feature>
<dbReference type="Proteomes" id="UP000494256">
    <property type="component" value="Unassembled WGS sequence"/>
</dbReference>
<dbReference type="InterPro" id="IPR001965">
    <property type="entry name" value="Znf_PHD"/>
</dbReference>
<evidence type="ECO:0000256" key="2">
    <source>
        <dbReference type="ARBA" id="ARBA00022771"/>
    </source>
</evidence>
<dbReference type="InterPro" id="IPR013083">
    <property type="entry name" value="Znf_RING/FYVE/PHD"/>
</dbReference>
<feature type="region of interest" description="Disordered" evidence="4">
    <location>
        <begin position="409"/>
        <end position="435"/>
    </location>
</feature>
<organism evidence="6 7">
    <name type="scientific">Arctia plantaginis</name>
    <name type="common">Wood tiger moth</name>
    <name type="synonym">Phalaena plantaginis</name>
    <dbReference type="NCBI Taxonomy" id="874455"/>
    <lineage>
        <taxon>Eukaryota</taxon>
        <taxon>Metazoa</taxon>
        <taxon>Ecdysozoa</taxon>
        <taxon>Arthropoda</taxon>
        <taxon>Hexapoda</taxon>
        <taxon>Insecta</taxon>
        <taxon>Pterygota</taxon>
        <taxon>Neoptera</taxon>
        <taxon>Endopterygota</taxon>
        <taxon>Lepidoptera</taxon>
        <taxon>Glossata</taxon>
        <taxon>Ditrysia</taxon>
        <taxon>Noctuoidea</taxon>
        <taxon>Erebidae</taxon>
        <taxon>Arctiinae</taxon>
        <taxon>Arctia</taxon>
    </lineage>
</organism>
<evidence type="ECO:0000313" key="6">
    <source>
        <dbReference type="EMBL" id="CAB3250766.1"/>
    </source>
</evidence>
<sequence length="496" mass="55965">MQTAINLCKAGESIKSTAKKYGLAYATLYRHVKTGIAASKLGRFRPVFTEDQEIELVTYLKDMDSVFFGLTRDEFKNLAFIYAKKNNLNYPNNWDKYEKAGDDWLLSFLSRHDQISLRTPEATSIARAKGFNRHEVGRFYENLEALTVKYDIDASRLYNMDETGRIINQYDVARLLSPAFLKSAVAQNAVHGFERPGIWPVNKYAFGDEDYEPAAVIAGTSNMNIGTESINSLETIDIPRPFAKTSSTPSPSLLQEQIPSNSLDSLSEIFPSRNRTPSCEFQDFVAPIVNTPEKIRSDGCIPEPEPLCSRIVSAFGPDIAAQKGDTVVPEAEVNIRQYTSRDNSPDPKPGCSASHCSPLVLRPIPNPAKPMTTRKRKLQKSEILTSTPIKEDQKQKYEKNKVKNVTKRLNDKSKNVPKQTNTKTDKDKKTAKKVKQPKKIKEFKDILCFFCGEIYIEEDGKPIENWIQCDICQQWCHEDCSAFDGTQGYTCDNCQS</sequence>
<proteinExistence type="predicted"/>
<protein>
    <recommendedName>
        <fullName evidence="5">Zinc finger PHD-type domain-containing protein</fullName>
    </recommendedName>
</protein>